<name>A0ABS7ML35_9ACTN</name>
<dbReference type="PRINTS" id="PR00368">
    <property type="entry name" value="FADPNR"/>
</dbReference>
<comment type="caution">
    <text evidence="8">The sequence shown here is derived from an EMBL/GenBank/DDBJ whole genome shotgun (WGS) entry which is preliminary data.</text>
</comment>
<proteinExistence type="predicted"/>
<keyword evidence="3" id="KW-0560">Oxidoreductase</keyword>
<evidence type="ECO:0000313" key="8">
    <source>
        <dbReference type="EMBL" id="MBY4798002.1"/>
    </source>
</evidence>
<dbReference type="InterPro" id="IPR036188">
    <property type="entry name" value="FAD/NAD-bd_sf"/>
</dbReference>
<dbReference type="EMBL" id="JAIMFO010000007">
    <property type="protein sequence ID" value="MBY4798002.1"/>
    <property type="molecule type" value="Genomic_DNA"/>
</dbReference>
<dbReference type="InterPro" id="IPR050097">
    <property type="entry name" value="Ferredoxin-NADP_redctase_2"/>
</dbReference>
<evidence type="ECO:0000259" key="7">
    <source>
        <dbReference type="Pfam" id="PF07992"/>
    </source>
</evidence>
<evidence type="ECO:0000256" key="2">
    <source>
        <dbReference type="ARBA" id="ARBA00022827"/>
    </source>
</evidence>
<dbReference type="PANTHER" id="PTHR48105">
    <property type="entry name" value="THIOREDOXIN REDUCTASE 1-RELATED-RELATED"/>
    <property type="match status" value="1"/>
</dbReference>
<reference evidence="8 9" key="1">
    <citation type="submission" date="2021-08" db="EMBL/GenBank/DDBJ databases">
        <title>Collinsella faecalis sp. nov. isolated from swine faeces.</title>
        <authorList>
            <person name="Oh B.S."/>
            <person name="Lee J.H."/>
        </authorList>
    </citation>
    <scope>NUCLEOTIDE SEQUENCE [LARGE SCALE GENOMIC DNA]</scope>
    <source>
        <strain evidence="8 9">AGMB00827</strain>
    </source>
</reference>
<keyword evidence="5" id="KW-0676">Redox-active center</keyword>
<dbReference type="Pfam" id="PF07992">
    <property type="entry name" value="Pyr_redox_2"/>
    <property type="match status" value="1"/>
</dbReference>
<keyword evidence="9" id="KW-1185">Reference proteome</keyword>
<comment type="catalytic activity">
    <reaction evidence="6">
        <text>[thioredoxin]-dithiol + NADP(+) = [thioredoxin]-disulfide + NADPH + H(+)</text>
        <dbReference type="Rhea" id="RHEA:20345"/>
        <dbReference type="Rhea" id="RHEA-COMP:10698"/>
        <dbReference type="Rhea" id="RHEA-COMP:10700"/>
        <dbReference type="ChEBI" id="CHEBI:15378"/>
        <dbReference type="ChEBI" id="CHEBI:29950"/>
        <dbReference type="ChEBI" id="CHEBI:50058"/>
        <dbReference type="ChEBI" id="CHEBI:57783"/>
        <dbReference type="ChEBI" id="CHEBI:58349"/>
        <dbReference type="EC" id="1.8.1.9"/>
    </reaction>
</comment>
<gene>
    <name evidence="8" type="ORF">K6V98_06535</name>
</gene>
<protein>
    <submittedName>
        <fullName evidence="8">FAD-dependent oxidoreductase</fullName>
    </submittedName>
</protein>
<evidence type="ECO:0000256" key="5">
    <source>
        <dbReference type="ARBA" id="ARBA00023284"/>
    </source>
</evidence>
<evidence type="ECO:0000256" key="6">
    <source>
        <dbReference type="ARBA" id="ARBA00048132"/>
    </source>
</evidence>
<organism evidence="8 9">
    <name type="scientific">Collinsella ureilytica</name>
    <dbReference type="NCBI Taxonomy" id="2869515"/>
    <lineage>
        <taxon>Bacteria</taxon>
        <taxon>Bacillati</taxon>
        <taxon>Actinomycetota</taxon>
        <taxon>Coriobacteriia</taxon>
        <taxon>Coriobacteriales</taxon>
        <taxon>Coriobacteriaceae</taxon>
        <taxon>Collinsella</taxon>
    </lineage>
</organism>
<dbReference type="Proteomes" id="UP000700908">
    <property type="component" value="Unassembled WGS sequence"/>
</dbReference>
<keyword evidence="4" id="KW-1015">Disulfide bond</keyword>
<evidence type="ECO:0000256" key="4">
    <source>
        <dbReference type="ARBA" id="ARBA00023157"/>
    </source>
</evidence>
<feature type="domain" description="FAD/NAD(P)-binding" evidence="7">
    <location>
        <begin position="7"/>
        <end position="298"/>
    </location>
</feature>
<evidence type="ECO:0000256" key="1">
    <source>
        <dbReference type="ARBA" id="ARBA00022630"/>
    </source>
</evidence>
<dbReference type="PROSITE" id="PS00573">
    <property type="entry name" value="PYRIDINE_REDOX_2"/>
    <property type="match status" value="1"/>
</dbReference>
<dbReference type="PRINTS" id="PR00469">
    <property type="entry name" value="PNDRDTASEII"/>
</dbReference>
<keyword evidence="2" id="KW-0274">FAD</keyword>
<dbReference type="SUPFAM" id="SSF51905">
    <property type="entry name" value="FAD/NAD(P)-binding domain"/>
    <property type="match status" value="1"/>
</dbReference>
<keyword evidence="1" id="KW-0285">Flavoprotein</keyword>
<dbReference type="InterPro" id="IPR008255">
    <property type="entry name" value="Pyr_nucl-diS_OxRdtase_2_AS"/>
</dbReference>
<dbReference type="Gene3D" id="3.50.50.60">
    <property type="entry name" value="FAD/NAD(P)-binding domain"/>
    <property type="match status" value="2"/>
</dbReference>
<sequence length="316" mass="32992">MSITPEFDVAIIGGGAAGYSAALYASRASLRAVVLEQGMPGGQIATTADVDNYPAIPMISGAELGDKFQKHAESAGAITRTASVGALEPKEDGSFLIKTNSDELEVPAVILAMGASPRPGGFEGEDAFRGRGISYCATCDAMFYRGKDVYVIGGGNTACEDALYLARVANSVTMVLRRDVFRATRNLVERVLAHDKIKVRYLTSIVSVGGEGLISEISFKNNTDDVVSTEQVEPGSTGIFVATGYLPKTDLVEGLLELAPDGGITTNDAMATSIPGLFAAGDIRSKRLRQVITAAADGAIAGSSAYTYLEESGQLS</sequence>
<dbReference type="InterPro" id="IPR023753">
    <property type="entry name" value="FAD/NAD-binding_dom"/>
</dbReference>
<dbReference type="RefSeq" id="WP_222199717.1">
    <property type="nucleotide sequence ID" value="NZ_JAIMFO010000007.1"/>
</dbReference>
<evidence type="ECO:0000313" key="9">
    <source>
        <dbReference type="Proteomes" id="UP000700908"/>
    </source>
</evidence>
<evidence type="ECO:0000256" key="3">
    <source>
        <dbReference type="ARBA" id="ARBA00023002"/>
    </source>
</evidence>
<accession>A0ABS7ML35</accession>